<dbReference type="Gene3D" id="3.40.1440.10">
    <property type="entry name" value="GIY-YIG endonuclease"/>
    <property type="match status" value="1"/>
</dbReference>
<dbReference type="SUPFAM" id="SSF82771">
    <property type="entry name" value="GIY-YIG endonuclease"/>
    <property type="match status" value="1"/>
</dbReference>
<organism evidence="3 4">
    <name type="scientific">Nocardia jiangxiensis</name>
    <dbReference type="NCBI Taxonomy" id="282685"/>
    <lineage>
        <taxon>Bacteria</taxon>
        <taxon>Bacillati</taxon>
        <taxon>Actinomycetota</taxon>
        <taxon>Actinomycetes</taxon>
        <taxon>Mycobacteriales</taxon>
        <taxon>Nocardiaceae</taxon>
        <taxon>Nocardia</taxon>
    </lineage>
</organism>
<dbReference type="NCBIfam" id="NF005905">
    <property type="entry name" value="PRK07883.1-3"/>
    <property type="match status" value="1"/>
</dbReference>
<evidence type="ECO:0000256" key="1">
    <source>
        <dbReference type="SAM" id="MobiDB-lite"/>
    </source>
</evidence>
<dbReference type="Pfam" id="PF00929">
    <property type="entry name" value="RNase_T"/>
    <property type="match status" value="1"/>
</dbReference>
<dbReference type="NCBIfam" id="TIGR00573">
    <property type="entry name" value="dnaq"/>
    <property type="match status" value="1"/>
</dbReference>
<dbReference type="InterPro" id="IPR006054">
    <property type="entry name" value="DnaQ"/>
</dbReference>
<dbReference type="SMART" id="SM00465">
    <property type="entry name" value="GIYc"/>
    <property type="match status" value="1"/>
</dbReference>
<dbReference type="InterPro" id="IPR013520">
    <property type="entry name" value="Ribonucl_H"/>
</dbReference>
<name>A0ABW6S2B6_9NOCA</name>
<dbReference type="CDD" id="cd06127">
    <property type="entry name" value="DEDDh"/>
    <property type="match status" value="1"/>
</dbReference>
<dbReference type="InterPro" id="IPR035901">
    <property type="entry name" value="GIY-YIG_endonuc_sf"/>
</dbReference>
<proteinExistence type="predicted"/>
<accession>A0ABW6S2B6</accession>
<evidence type="ECO:0000259" key="2">
    <source>
        <dbReference type="PROSITE" id="PS50164"/>
    </source>
</evidence>
<dbReference type="CDD" id="cd10434">
    <property type="entry name" value="GIY-YIG_UvrC_Cho"/>
    <property type="match status" value="1"/>
</dbReference>
<dbReference type="InterPro" id="IPR050066">
    <property type="entry name" value="UvrABC_protein_C"/>
</dbReference>
<keyword evidence="3" id="KW-0378">Hydrolase</keyword>
<sequence length="603" mass="65039">MSPPAPRPAQLAFDDLDTPLYDTTFVVVDLETTGTSPEGDAITEIGAVKVRGGEVLGEFATLVDPGRAIPPQIMQITGITTAMVCTAPRIEAVLPGFLEFAAGSVLVAHNARFDIGFLKAATARCATAWPGFQVLCTVQLARRILPRDEAPTVRLSALAELFGAQTRPTHRALDDARATVDVLHALIGRVGNLGVHSLTELADYLPAVTKRQRSKRFLAADLPAVPGVYLFRGPSDEVLYVGTAVNLRRRVRTYFTGSETRPRMREMVALATRVEHVPCAHGLEAGVRELRLLVAHTPPYNRRSKFPQRAWWITLTEEPFPRFAITRTPTRDTLGPFGSRAAAAEIAATVAEYCGLRTCTTRIPRTGRHGAHCPPATVGGCPAGRSGILTAATEYAPTAQSVRDLFDGRSDLPLRAMRERLEICSDAENFEVAARVRDRTVAVVRALRRTQRLAALARIAELVAARRGEAGGWDFAVIRYGRLAAAGSAARGVPPMPVVDGLVAAAETVVPTRLDRTGTPAATLPGTDSADERSHPPLRGAPPEETALIVTWLEQPGTRIVRTSDGYAEPRLGAGPWLTWVERAETAARTESAGRDYLTDTES</sequence>
<dbReference type="SMART" id="SM00479">
    <property type="entry name" value="EXOIII"/>
    <property type="match status" value="1"/>
</dbReference>
<dbReference type="InterPro" id="IPR000305">
    <property type="entry name" value="GIY-YIG_endonuc"/>
</dbReference>
<evidence type="ECO:0000313" key="4">
    <source>
        <dbReference type="Proteomes" id="UP001601992"/>
    </source>
</evidence>
<dbReference type="RefSeq" id="WP_387404758.1">
    <property type="nucleotide sequence ID" value="NZ_JBIAQY010000007.1"/>
</dbReference>
<gene>
    <name evidence="3" type="ORF">ACFYXQ_21945</name>
</gene>
<dbReference type="InterPro" id="IPR036397">
    <property type="entry name" value="RNaseH_sf"/>
</dbReference>
<feature type="region of interest" description="Disordered" evidence="1">
    <location>
        <begin position="515"/>
        <end position="543"/>
    </location>
</feature>
<dbReference type="SUPFAM" id="SSF53098">
    <property type="entry name" value="Ribonuclease H-like"/>
    <property type="match status" value="1"/>
</dbReference>
<protein>
    <submittedName>
        <fullName evidence="3">DEDD exonuclease domain-containing protein</fullName>
    </submittedName>
</protein>
<dbReference type="InterPro" id="IPR012337">
    <property type="entry name" value="RNaseH-like_sf"/>
</dbReference>
<evidence type="ECO:0000313" key="3">
    <source>
        <dbReference type="EMBL" id="MFF3570445.1"/>
    </source>
</evidence>
<keyword evidence="4" id="KW-1185">Reference proteome</keyword>
<dbReference type="Proteomes" id="UP001601992">
    <property type="component" value="Unassembled WGS sequence"/>
</dbReference>
<dbReference type="InterPro" id="IPR047296">
    <property type="entry name" value="GIY-YIG_UvrC_Cho"/>
</dbReference>
<dbReference type="GO" id="GO:0004527">
    <property type="term" value="F:exonuclease activity"/>
    <property type="evidence" value="ECO:0007669"/>
    <property type="project" value="UniProtKB-KW"/>
</dbReference>
<dbReference type="PANTHER" id="PTHR30562:SF1">
    <property type="entry name" value="UVRABC SYSTEM PROTEIN C"/>
    <property type="match status" value="1"/>
</dbReference>
<feature type="domain" description="GIY-YIG" evidence="2">
    <location>
        <begin position="224"/>
        <end position="302"/>
    </location>
</feature>
<keyword evidence="3" id="KW-0540">Nuclease</keyword>
<dbReference type="PROSITE" id="PS50164">
    <property type="entry name" value="GIY_YIG"/>
    <property type="match status" value="1"/>
</dbReference>
<dbReference type="NCBIfam" id="NF005907">
    <property type="entry name" value="PRK07883.1-5"/>
    <property type="match status" value="1"/>
</dbReference>
<dbReference type="PANTHER" id="PTHR30562">
    <property type="entry name" value="UVRC/OXIDOREDUCTASE"/>
    <property type="match status" value="1"/>
</dbReference>
<comment type="caution">
    <text evidence="3">The sequence shown here is derived from an EMBL/GenBank/DDBJ whole genome shotgun (WGS) entry which is preliminary data.</text>
</comment>
<keyword evidence="3" id="KW-0269">Exonuclease</keyword>
<dbReference type="EMBL" id="JBIAQY010000007">
    <property type="protein sequence ID" value="MFF3570445.1"/>
    <property type="molecule type" value="Genomic_DNA"/>
</dbReference>
<dbReference type="Gene3D" id="3.30.420.10">
    <property type="entry name" value="Ribonuclease H-like superfamily/Ribonuclease H"/>
    <property type="match status" value="1"/>
</dbReference>
<reference evidence="3 4" key="1">
    <citation type="submission" date="2024-10" db="EMBL/GenBank/DDBJ databases">
        <title>The Natural Products Discovery Center: Release of the First 8490 Sequenced Strains for Exploring Actinobacteria Biosynthetic Diversity.</title>
        <authorList>
            <person name="Kalkreuter E."/>
            <person name="Kautsar S.A."/>
            <person name="Yang D."/>
            <person name="Bader C.D."/>
            <person name="Teijaro C.N."/>
            <person name="Fluegel L."/>
            <person name="Davis C.M."/>
            <person name="Simpson J.R."/>
            <person name="Lauterbach L."/>
            <person name="Steele A.D."/>
            <person name="Gui C."/>
            <person name="Meng S."/>
            <person name="Li G."/>
            <person name="Viehrig K."/>
            <person name="Ye F."/>
            <person name="Su P."/>
            <person name="Kiefer A.F."/>
            <person name="Nichols A."/>
            <person name="Cepeda A.J."/>
            <person name="Yan W."/>
            <person name="Fan B."/>
            <person name="Jiang Y."/>
            <person name="Adhikari A."/>
            <person name="Zheng C.-J."/>
            <person name="Schuster L."/>
            <person name="Cowan T.M."/>
            <person name="Smanski M.J."/>
            <person name="Chevrette M.G."/>
            <person name="De Carvalho L.P.S."/>
            <person name="Shen B."/>
        </authorList>
    </citation>
    <scope>NUCLEOTIDE SEQUENCE [LARGE SCALE GENOMIC DNA]</scope>
    <source>
        <strain evidence="3 4">NPDC002593</strain>
    </source>
</reference>